<evidence type="ECO:0000313" key="1">
    <source>
        <dbReference type="EMBL" id="KFA91696.1"/>
    </source>
</evidence>
<accession>A0A084STB1</accession>
<reference evidence="1 2" key="1">
    <citation type="submission" date="2014-07" db="EMBL/GenBank/DDBJ databases">
        <title>Draft Genome Sequence of Gephyronic Acid Producer, Cystobacter violaceus Strain Cb vi76.</title>
        <authorList>
            <person name="Stevens D.C."/>
            <person name="Young J."/>
            <person name="Carmichael R."/>
            <person name="Tan J."/>
            <person name="Taylor R.E."/>
        </authorList>
    </citation>
    <scope>NUCLEOTIDE SEQUENCE [LARGE SCALE GENOMIC DNA]</scope>
    <source>
        <strain evidence="1 2">Cb vi76</strain>
    </source>
</reference>
<gene>
    <name evidence="1" type="ORF">Q664_20375</name>
</gene>
<organism evidence="1 2">
    <name type="scientific">Archangium violaceum Cb vi76</name>
    <dbReference type="NCBI Taxonomy" id="1406225"/>
    <lineage>
        <taxon>Bacteria</taxon>
        <taxon>Pseudomonadati</taxon>
        <taxon>Myxococcota</taxon>
        <taxon>Myxococcia</taxon>
        <taxon>Myxococcales</taxon>
        <taxon>Cystobacterineae</taxon>
        <taxon>Archangiaceae</taxon>
        <taxon>Archangium</taxon>
    </lineage>
</organism>
<dbReference type="Proteomes" id="UP000028547">
    <property type="component" value="Unassembled WGS sequence"/>
</dbReference>
<proteinExistence type="predicted"/>
<dbReference type="EMBL" id="JPMI01000133">
    <property type="protein sequence ID" value="KFA91696.1"/>
    <property type="molecule type" value="Genomic_DNA"/>
</dbReference>
<evidence type="ECO:0000313" key="2">
    <source>
        <dbReference type="Proteomes" id="UP000028547"/>
    </source>
</evidence>
<dbReference type="AlphaFoldDB" id="A0A084STB1"/>
<protein>
    <submittedName>
        <fullName evidence="1">Uncharacterized protein</fullName>
    </submittedName>
</protein>
<comment type="caution">
    <text evidence="1">The sequence shown here is derived from an EMBL/GenBank/DDBJ whole genome shotgun (WGS) entry which is preliminary data.</text>
</comment>
<sequence>MGTWAEDMIERGVQKGLVRGRQEGREQGLQHGLSVGILRILTARGVPVDDAVRQRILTCTDMATLDRWFDRALNATTLSDVLDERAQ</sequence>
<name>A0A084STB1_9BACT</name>